<dbReference type="PANTHER" id="PTHR43664">
    <property type="entry name" value="MONOAMINE OXIDASE-RELATED"/>
    <property type="match status" value="1"/>
</dbReference>
<keyword evidence="3" id="KW-1185">Reference proteome</keyword>
<evidence type="ECO:0000313" key="3">
    <source>
        <dbReference type="Proteomes" id="UP000323521"/>
    </source>
</evidence>
<feature type="domain" description="MaoC-like" evidence="1">
    <location>
        <begin position="10"/>
        <end position="113"/>
    </location>
</feature>
<dbReference type="AlphaFoldDB" id="A0A3G1L086"/>
<evidence type="ECO:0000313" key="2">
    <source>
        <dbReference type="EMBL" id="ATW28054.1"/>
    </source>
</evidence>
<dbReference type="RefSeq" id="WP_148137461.1">
    <property type="nucleotide sequence ID" value="NZ_CP017634.1"/>
</dbReference>
<dbReference type="InterPro" id="IPR002539">
    <property type="entry name" value="MaoC-like_dom"/>
</dbReference>
<dbReference type="Proteomes" id="UP000323521">
    <property type="component" value="Chromosome"/>
</dbReference>
<dbReference type="Gene3D" id="3.10.129.10">
    <property type="entry name" value="Hotdog Thioesterase"/>
    <property type="match status" value="1"/>
</dbReference>
<dbReference type="InterPro" id="IPR052342">
    <property type="entry name" value="MCH/BMMD"/>
</dbReference>
<dbReference type="SUPFAM" id="SSF54637">
    <property type="entry name" value="Thioesterase/thiol ester dehydrase-isomerase"/>
    <property type="match status" value="1"/>
</dbReference>
<dbReference type="Pfam" id="PF01575">
    <property type="entry name" value="MaoC_dehydratas"/>
    <property type="match status" value="1"/>
</dbReference>
<sequence length="150" mass="16712">MGGKYFNEWSVGETFRTPSRTITETDVVMFAAMSGDYNEIHTSEQFCKDSVFGKRIVHGLLGLSISHGLLFRSGYLEGTAIAFLGIESWSFKAPVFFGDSVSVTVKVLDKKESISKPDRGIVKLFLQIMNQDDQIVQEGVKVVMIRNHGI</sequence>
<proteinExistence type="predicted"/>
<evidence type="ECO:0000259" key="1">
    <source>
        <dbReference type="Pfam" id="PF01575"/>
    </source>
</evidence>
<protein>
    <recommendedName>
        <fullName evidence="1">MaoC-like domain-containing protein</fullName>
    </recommendedName>
</protein>
<accession>A0A3G1L086</accession>
<reference evidence="2 3" key="1">
    <citation type="submission" date="2016-10" db="EMBL/GenBank/DDBJ databases">
        <title>Complete Genome Sequence of Peptococcaceae strain DCMF.</title>
        <authorList>
            <person name="Edwards R.J."/>
            <person name="Holland S.I."/>
            <person name="Deshpande N.P."/>
            <person name="Wong Y.K."/>
            <person name="Ertan H."/>
            <person name="Manefield M."/>
            <person name="Russell T.L."/>
            <person name="Lee M.J."/>
        </authorList>
    </citation>
    <scope>NUCLEOTIDE SEQUENCE [LARGE SCALE GENOMIC DNA]</scope>
    <source>
        <strain evidence="2 3">DCMF</strain>
    </source>
</reference>
<dbReference type="OrthoDB" id="9801625at2"/>
<dbReference type="KEGG" id="fwa:DCMF_27830"/>
<name>A0A3G1L086_FORW1</name>
<dbReference type="EMBL" id="CP017634">
    <property type="protein sequence ID" value="ATW28054.1"/>
    <property type="molecule type" value="Genomic_DNA"/>
</dbReference>
<dbReference type="PANTHER" id="PTHR43664:SF1">
    <property type="entry name" value="BETA-METHYLMALYL-COA DEHYDRATASE"/>
    <property type="match status" value="1"/>
</dbReference>
<dbReference type="InterPro" id="IPR029069">
    <property type="entry name" value="HotDog_dom_sf"/>
</dbReference>
<gene>
    <name evidence="2" type="ORF">DCMF_27830</name>
</gene>
<organism evidence="2 3">
    <name type="scientific">Formimonas warabiya</name>
    <dbReference type="NCBI Taxonomy" id="1761012"/>
    <lineage>
        <taxon>Bacteria</taxon>
        <taxon>Bacillati</taxon>
        <taxon>Bacillota</taxon>
        <taxon>Clostridia</taxon>
        <taxon>Eubacteriales</taxon>
        <taxon>Peptococcaceae</taxon>
        <taxon>Candidatus Formimonas</taxon>
    </lineage>
</organism>